<sequence length="295" mass="31174">MVELQQLRCLVAVLDTGSFTKAAATLHVTQGAVSHAVNGLERELGVGLVRRGRGGASATDAGARVAEHARAVLARLRAAEDEVLAMRGLRAGRLRVGSFTSASTRLLPGLLAAYRRQHPDVEVTLREGNDLQTRDLLADGEVDVAFVVLPADGHDVIALAEDELVLVVPESHRLARHRVVPLAELVPEPLIVSSGGCATLVQSTFREHGLEPWESGAVQEGSTALAMVDGGLGVTLMPELAVPPLPGTLVTRPVRPTGHRRLGLAARSQEAHSPALQAFLALAKQQAPELARRTA</sequence>
<evidence type="ECO:0000259" key="5">
    <source>
        <dbReference type="PROSITE" id="PS50931"/>
    </source>
</evidence>
<organism evidence="6 7">
    <name type="scientific">Saccharopolyspora shandongensis</name>
    <dbReference type="NCBI Taxonomy" id="418495"/>
    <lineage>
        <taxon>Bacteria</taxon>
        <taxon>Bacillati</taxon>
        <taxon>Actinomycetota</taxon>
        <taxon>Actinomycetes</taxon>
        <taxon>Pseudonocardiales</taxon>
        <taxon>Pseudonocardiaceae</taxon>
        <taxon>Saccharopolyspora</taxon>
    </lineage>
</organism>
<dbReference type="GO" id="GO:0003677">
    <property type="term" value="F:DNA binding"/>
    <property type="evidence" value="ECO:0007669"/>
    <property type="project" value="UniProtKB-KW"/>
</dbReference>
<dbReference type="PRINTS" id="PR00039">
    <property type="entry name" value="HTHLYSR"/>
</dbReference>
<dbReference type="Pfam" id="PF03466">
    <property type="entry name" value="LysR_substrate"/>
    <property type="match status" value="1"/>
</dbReference>
<dbReference type="EMBL" id="FNOK01000047">
    <property type="protein sequence ID" value="SDZ12203.1"/>
    <property type="molecule type" value="Genomic_DNA"/>
</dbReference>
<name>A0A1H3QG07_9PSEU</name>
<dbReference type="Pfam" id="PF00126">
    <property type="entry name" value="HTH_1"/>
    <property type="match status" value="1"/>
</dbReference>
<protein>
    <submittedName>
        <fullName evidence="6">DNA-binding transcriptional regulator, LysR family</fullName>
    </submittedName>
</protein>
<keyword evidence="4" id="KW-0804">Transcription</keyword>
<dbReference type="InterPro" id="IPR036390">
    <property type="entry name" value="WH_DNA-bd_sf"/>
</dbReference>
<dbReference type="PANTHER" id="PTHR30346:SF29">
    <property type="entry name" value="LYSR SUBSTRATE-BINDING"/>
    <property type="match status" value="1"/>
</dbReference>
<evidence type="ECO:0000256" key="2">
    <source>
        <dbReference type="ARBA" id="ARBA00023015"/>
    </source>
</evidence>
<dbReference type="PANTHER" id="PTHR30346">
    <property type="entry name" value="TRANSCRIPTIONAL DUAL REGULATOR HCAR-RELATED"/>
    <property type="match status" value="1"/>
</dbReference>
<dbReference type="Proteomes" id="UP000199529">
    <property type="component" value="Unassembled WGS sequence"/>
</dbReference>
<dbReference type="GO" id="GO:0003700">
    <property type="term" value="F:DNA-binding transcription factor activity"/>
    <property type="evidence" value="ECO:0007669"/>
    <property type="project" value="InterPro"/>
</dbReference>
<dbReference type="Gene3D" id="3.40.190.10">
    <property type="entry name" value="Periplasmic binding protein-like II"/>
    <property type="match status" value="2"/>
</dbReference>
<dbReference type="RefSeq" id="WP_093274303.1">
    <property type="nucleotide sequence ID" value="NZ_FNOK01000047.1"/>
</dbReference>
<accession>A0A1H3QG07</accession>
<feature type="domain" description="HTH lysR-type" evidence="5">
    <location>
        <begin position="2"/>
        <end position="59"/>
    </location>
</feature>
<evidence type="ECO:0000256" key="1">
    <source>
        <dbReference type="ARBA" id="ARBA00009437"/>
    </source>
</evidence>
<dbReference type="GO" id="GO:0032993">
    <property type="term" value="C:protein-DNA complex"/>
    <property type="evidence" value="ECO:0007669"/>
    <property type="project" value="TreeGrafter"/>
</dbReference>
<dbReference type="FunFam" id="1.10.10.10:FF:000001">
    <property type="entry name" value="LysR family transcriptional regulator"/>
    <property type="match status" value="1"/>
</dbReference>
<dbReference type="PROSITE" id="PS50931">
    <property type="entry name" value="HTH_LYSR"/>
    <property type="match status" value="1"/>
</dbReference>
<dbReference type="STRING" id="418495.SAMN05216215_104750"/>
<gene>
    <name evidence="6" type="ORF">SAMN05216215_104750</name>
</gene>
<comment type="similarity">
    <text evidence="1">Belongs to the LysR transcriptional regulatory family.</text>
</comment>
<keyword evidence="7" id="KW-1185">Reference proteome</keyword>
<dbReference type="InterPro" id="IPR036388">
    <property type="entry name" value="WH-like_DNA-bd_sf"/>
</dbReference>
<dbReference type="SUPFAM" id="SSF46785">
    <property type="entry name" value="Winged helix' DNA-binding domain"/>
    <property type="match status" value="1"/>
</dbReference>
<evidence type="ECO:0000256" key="3">
    <source>
        <dbReference type="ARBA" id="ARBA00023125"/>
    </source>
</evidence>
<keyword evidence="2" id="KW-0805">Transcription regulation</keyword>
<dbReference type="CDD" id="cd05466">
    <property type="entry name" value="PBP2_LTTR_substrate"/>
    <property type="match status" value="1"/>
</dbReference>
<reference evidence="7" key="1">
    <citation type="submission" date="2016-10" db="EMBL/GenBank/DDBJ databases">
        <authorList>
            <person name="Varghese N."/>
            <person name="Submissions S."/>
        </authorList>
    </citation>
    <scope>NUCLEOTIDE SEQUENCE [LARGE SCALE GENOMIC DNA]</scope>
    <source>
        <strain evidence="7">CGMCC 4.3530</strain>
    </source>
</reference>
<dbReference type="SUPFAM" id="SSF53850">
    <property type="entry name" value="Periplasmic binding protein-like II"/>
    <property type="match status" value="1"/>
</dbReference>
<dbReference type="Gene3D" id="1.10.10.10">
    <property type="entry name" value="Winged helix-like DNA-binding domain superfamily/Winged helix DNA-binding domain"/>
    <property type="match status" value="1"/>
</dbReference>
<evidence type="ECO:0000313" key="6">
    <source>
        <dbReference type="EMBL" id="SDZ12203.1"/>
    </source>
</evidence>
<proteinExistence type="inferred from homology"/>
<dbReference type="AlphaFoldDB" id="A0A1H3QG07"/>
<dbReference type="InterPro" id="IPR005119">
    <property type="entry name" value="LysR_subst-bd"/>
</dbReference>
<dbReference type="InterPro" id="IPR000847">
    <property type="entry name" value="LysR_HTH_N"/>
</dbReference>
<keyword evidence="3 6" id="KW-0238">DNA-binding</keyword>
<evidence type="ECO:0000313" key="7">
    <source>
        <dbReference type="Proteomes" id="UP000199529"/>
    </source>
</evidence>
<dbReference type="OrthoDB" id="3461141at2"/>
<evidence type="ECO:0000256" key="4">
    <source>
        <dbReference type="ARBA" id="ARBA00023163"/>
    </source>
</evidence>